<evidence type="ECO:0000256" key="1">
    <source>
        <dbReference type="SAM" id="MobiDB-lite"/>
    </source>
</evidence>
<dbReference type="PATRIC" id="fig|2209.61.peg.3346"/>
<sequence>MVGREVEIIPGHELLFTWRGKRKLFELVGAQTENQFAIKMGELAKTDKLDDELFGKMYCIGLNWKRGGPVISQEETEDIIEEFCQINGYGSNEVRDKLIDAFCESGIYDKSVIQASRKLREQMTEDKVIELSKMDKGGSDTGEAGQTSTLTS</sequence>
<reference evidence="2 3" key="1">
    <citation type="journal article" date="2015" name="ISME J.">
        <title>Genomic and phenotypic differentiation among Methanosarcina mazei populations from Columbia River sediment.</title>
        <authorList>
            <person name="Youngblut N.D."/>
            <person name="Wirth J.S."/>
            <person name="Henriksen J.R."/>
            <person name="Smith M."/>
            <person name="Simon H."/>
            <person name="Metcalf W.W."/>
            <person name="Whitaker R.J."/>
        </authorList>
    </citation>
    <scope>NUCLEOTIDE SEQUENCE [LARGE SCALE GENOMIC DNA]</scope>
    <source>
        <strain evidence="2 3">3.F.A.1A.1</strain>
    </source>
</reference>
<dbReference type="AlphaFoldDB" id="A0A0F8E6F3"/>
<proteinExistence type="predicted"/>
<gene>
    <name evidence="2" type="ORF">DU52_15535</name>
</gene>
<dbReference type="Proteomes" id="UP000034399">
    <property type="component" value="Unassembled WGS sequence"/>
</dbReference>
<feature type="region of interest" description="Disordered" evidence="1">
    <location>
        <begin position="132"/>
        <end position="152"/>
    </location>
</feature>
<comment type="caution">
    <text evidence="2">The sequence shown here is derived from an EMBL/GenBank/DDBJ whole genome shotgun (WGS) entry which is preliminary data.</text>
</comment>
<dbReference type="EMBL" id="JJPA01000071">
    <property type="protein sequence ID" value="KKG35351.1"/>
    <property type="molecule type" value="Genomic_DNA"/>
</dbReference>
<accession>A0A0F8E6F3</accession>
<evidence type="ECO:0000313" key="2">
    <source>
        <dbReference type="EMBL" id="KKG35351.1"/>
    </source>
</evidence>
<protein>
    <submittedName>
        <fullName evidence="2">Uncharacterized protein</fullName>
    </submittedName>
</protein>
<evidence type="ECO:0000313" key="3">
    <source>
        <dbReference type="Proteomes" id="UP000034399"/>
    </source>
</evidence>
<organism evidence="2 3">
    <name type="scientific">Methanosarcina mazei</name>
    <name type="common">Methanosarcina frisia</name>
    <dbReference type="NCBI Taxonomy" id="2209"/>
    <lineage>
        <taxon>Archaea</taxon>
        <taxon>Methanobacteriati</taxon>
        <taxon>Methanobacteriota</taxon>
        <taxon>Stenosarchaea group</taxon>
        <taxon>Methanomicrobia</taxon>
        <taxon>Methanosarcinales</taxon>
        <taxon>Methanosarcinaceae</taxon>
        <taxon>Methanosarcina</taxon>
    </lineage>
</organism>
<dbReference type="RefSeq" id="WP_048044006.1">
    <property type="nucleotide sequence ID" value="NZ_JJPA01000071.1"/>
</dbReference>
<name>A0A0F8E6F3_METMZ</name>